<sequence>MRAAERCVCIPCCCFRLPLSVAVCLLALLNLLASVSVLFGLVYHEVAGFPDGLPVMMSSWGLVLGPIQLVMALFALAAGVLGLAAVRSRSFALALSNYKMWVALFVCQLLMVLAGAGILLLRYDEFADEYKDRLRKTLKERGQPFSEDQLDRIITFSLVWEGIFYAVLLSFSLYLVYINWSFAKTLHTQQQQQRRGETEGMVVREGDRRQVWIEEGRVGTVIHTSVQYAAHTHAHPGSVSAQADRDRVALVADTQSQQTLVLRDPLPPPYSHASPYYTTQEPSGAAPQPPYQYEFPPSHCSPQFVAGEGEDKEKVRSAGRQVTSQTAATETAEEEMERRDGHTHTHPSLFASGRHPTDPLPLHPHAPPPPSMESPSHTQSPREFPPPPSHGSSVDPAQAGMQPL</sequence>
<dbReference type="AlphaFoldDB" id="A0A0G4HKD0"/>
<feature type="region of interest" description="Disordered" evidence="1">
    <location>
        <begin position="262"/>
        <end position="404"/>
    </location>
</feature>
<feature type="transmembrane region" description="Helical" evidence="2">
    <location>
        <begin position="98"/>
        <end position="121"/>
    </location>
</feature>
<evidence type="ECO:0000313" key="3">
    <source>
        <dbReference type="EMBL" id="CEM44515.1"/>
    </source>
</evidence>
<accession>A0A0G4HKD0</accession>
<feature type="transmembrane region" description="Helical" evidence="2">
    <location>
        <begin position="21"/>
        <end position="43"/>
    </location>
</feature>
<evidence type="ECO:0000256" key="1">
    <source>
        <dbReference type="SAM" id="MobiDB-lite"/>
    </source>
</evidence>
<organism evidence="3">
    <name type="scientific">Chromera velia CCMP2878</name>
    <dbReference type="NCBI Taxonomy" id="1169474"/>
    <lineage>
        <taxon>Eukaryota</taxon>
        <taxon>Sar</taxon>
        <taxon>Alveolata</taxon>
        <taxon>Colpodellida</taxon>
        <taxon>Chromeraceae</taxon>
        <taxon>Chromera</taxon>
    </lineage>
</organism>
<feature type="transmembrane region" description="Helical" evidence="2">
    <location>
        <begin position="63"/>
        <end position="86"/>
    </location>
</feature>
<name>A0A0G4HKD0_9ALVE</name>
<reference evidence="3" key="1">
    <citation type="submission" date="2014-11" db="EMBL/GenBank/DDBJ databases">
        <authorList>
            <person name="Otto D Thomas"/>
            <person name="Naeem Raeece"/>
        </authorList>
    </citation>
    <scope>NUCLEOTIDE SEQUENCE</scope>
</reference>
<keyword evidence="2" id="KW-1133">Transmembrane helix</keyword>
<feature type="compositionally biased region" description="Pro residues" evidence="1">
    <location>
        <begin position="358"/>
        <end position="372"/>
    </location>
</feature>
<dbReference type="VEuPathDB" id="CryptoDB:Cvel_28385"/>
<dbReference type="EMBL" id="CDMZ01002944">
    <property type="protein sequence ID" value="CEM44515.1"/>
    <property type="molecule type" value="Genomic_DNA"/>
</dbReference>
<keyword evidence="2" id="KW-0812">Transmembrane</keyword>
<protein>
    <submittedName>
        <fullName evidence="3">Uncharacterized protein</fullName>
    </submittedName>
</protein>
<feature type="transmembrane region" description="Helical" evidence="2">
    <location>
        <begin position="153"/>
        <end position="177"/>
    </location>
</feature>
<gene>
    <name evidence="3" type="ORF">Cvel_28385</name>
</gene>
<keyword evidence="2" id="KW-0472">Membrane</keyword>
<proteinExistence type="predicted"/>
<evidence type="ECO:0000256" key="2">
    <source>
        <dbReference type="SAM" id="Phobius"/>
    </source>
</evidence>